<evidence type="ECO:0000256" key="3">
    <source>
        <dbReference type="ARBA" id="ARBA00009649"/>
    </source>
</evidence>
<name>H3BBQ1_LATCH</name>
<dbReference type="PANTHER" id="PTHR46900">
    <property type="entry name" value="TYROSINE-PROTEIN PHOSPHATASE NON-RECEPTOR TYPE 13"/>
    <property type="match status" value="1"/>
</dbReference>
<feature type="region of interest" description="Disordered" evidence="7">
    <location>
        <begin position="903"/>
        <end position="938"/>
    </location>
</feature>
<evidence type="ECO:0008006" key="14">
    <source>
        <dbReference type="Google" id="ProtNLM"/>
    </source>
</evidence>
<dbReference type="SMART" id="SM00228">
    <property type="entry name" value="PDZ"/>
    <property type="match status" value="5"/>
</dbReference>
<feature type="compositionally biased region" description="Polar residues" evidence="7">
    <location>
        <begin position="664"/>
        <end position="673"/>
    </location>
</feature>
<feature type="region of interest" description="Disordered" evidence="7">
    <location>
        <begin position="485"/>
        <end position="509"/>
    </location>
</feature>
<dbReference type="Pfam" id="PF00102">
    <property type="entry name" value="Y_phosphatase"/>
    <property type="match status" value="1"/>
</dbReference>
<dbReference type="EMBL" id="AFYH01039697">
    <property type="status" value="NOT_ANNOTATED_CDS"/>
    <property type="molecule type" value="Genomic_DNA"/>
</dbReference>
<dbReference type="CDD" id="cd14596">
    <property type="entry name" value="PTPc-N20"/>
    <property type="match status" value="1"/>
</dbReference>
<keyword evidence="6" id="KW-0539">Nucleus</keyword>
<dbReference type="Gene3D" id="2.30.29.30">
    <property type="entry name" value="Pleckstrin-homology domain (PH domain)/Phosphotyrosine-binding domain (PTB)"/>
    <property type="match status" value="1"/>
</dbReference>
<reference evidence="13" key="1">
    <citation type="submission" date="2011-08" db="EMBL/GenBank/DDBJ databases">
        <title>The draft genome of Latimeria chalumnae.</title>
        <authorList>
            <person name="Di Palma F."/>
            <person name="Alfoldi J."/>
            <person name="Johnson J."/>
            <person name="Berlin A."/>
            <person name="Gnerre S."/>
            <person name="Jaffe D."/>
            <person name="MacCallum I."/>
            <person name="Young S."/>
            <person name="Walker B.J."/>
            <person name="Lander E."/>
            <person name="Lindblad-Toh K."/>
        </authorList>
    </citation>
    <scope>NUCLEOTIDE SEQUENCE [LARGE SCALE GENOMIC DNA]</scope>
    <source>
        <strain evidence="13">Wild caught</strain>
    </source>
</reference>
<dbReference type="Pfam" id="PF09380">
    <property type="entry name" value="FERM_C"/>
    <property type="match status" value="1"/>
</dbReference>
<dbReference type="EMBL" id="AFYH01039699">
    <property type="status" value="NOT_ANNOTATED_CDS"/>
    <property type="molecule type" value="Genomic_DNA"/>
</dbReference>
<dbReference type="InterPro" id="IPR036034">
    <property type="entry name" value="PDZ_sf"/>
</dbReference>
<dbReference type="InParanoid" id="H3BBQ1"/>
<dbReference type="SUPFAM" id="SSF50156">
    <property type="entry name" value="PDZ domain-like"/>
    <property type="match status" value="5"/>
</dbReference>
<dbReference type="GeneTree" id="ENSGT00940000160066"/>
<keyword evidence="13" id="KW-1185">Reference proteome</keyword>
<feature type="compositionally biased region" description="Acidic residues" evidence="7">
    <location>
        <begin position="877"/>
        <end position="887"/>
    </location>
</feature>
<evidence type="ECO:0000256" key="6">
    <source>
        <dbReference type="ARBA" id="ARBA00023242"/>
    </source>
</evidence>
<dbReference type="GO" id="GO:0004725">
    <property type="term" value="F:protein tyrosine phosphatase activity"/>
    <property type="evidence" value="ECO:0007669"/>
    <property type="project" value="InterPro"/>
</dbReference>
<dbReference type="CDD" id="cd06697">
    <property type="entry name" value="PDZ5_PTPN13-like"/>
    <property type="match status" value="1"/>
</dbReference>
<evidence type="ECO:0000256" key="4">
    <source>
        <dbReference type="ARBA" id="ARBA00022490"/>
    </source>
</evidence>
<sequence>KEENTEILSVVTQQLSEYGVLFHRVSQGKKTTGGDIVLGICAKGIIVYEVKNNSRIASLRFQWRETERISASKKKFTVESSTSGKKHVFITDSVKTSKYLLDLCSSQHKFQMQMKSRQRNLVVPTVLCKCLFEIFLILKEENGLKALEEAISRYTALRKRQELIQRLSYSETMLSHTKSDGSPGSLGSKSYEDLSLNIDTETGNGTVVTWKPMPYRRKTDLNIDESVTHYLILFCSTSCGGPQLELPTPQYEKRKKCHCPATQATCSKGTVFHLLYLCTKRQLKEVTGAMVIFIGYSGLQGVQREGSMMEPKREIVCVTLQRHPQHGFGFVIIGGEKTGKLDLGIFIASVIPGGPAEKDGRIKPGGRLISLNNISLEGVTFNTAVKILQNSPEEVELIISQPKMCRDCTAVPMAMFNNSKVPKNETVKKKNFSDIICHCVFFKILEQICSSSFFLIYSFLQYINLITGTDEGALGKRMKSKMKFSSSSSEISCTESGRNRLSPPEQGLTPDELERILSEKLGPRTPSKIQFPTARIIDTKTLFYQVGQKRSKGFLLQILNIDKDSWKANMNPGEVYSVELAKDDGSLGISVTGGINTSVRQGGIYIKAVVPGGPADCDGRIGRGDRLLEVDGASLQGITHKQAVECLKNTGEVVLLVLERGNQSASEDQNSGSHRGPPVMNTSEIHENENANNVMKTTLSVKSKDYSFVRDVSPIKIALQKCLCYSIFSFILHSLMRAEKEKILQTKTLNILFYFLTSILLSNKSLPIKSTECNGYSLKEVLHLLRGAPSKVTLLMCRPEPGVLPEVDPNMLTPAASPIKDITIMTPSDHQMDDHFNKLNQSRSISRQLEKVAGDKEADDSSGTDTHSDRAHSSSENDSDGCEDDTDAPYPVYVIDGSTLVIAPTPQPRTQVPSPQPQAAAEQCESDEEWQDLEEDNDDEEDILPDLTTSLNILPVKGELRIKLKIFPHYPLFQELELSLTLMRLKNGSFGFTIIRSKLDNCYYVQDIQDNPAKSDGKLRAGDRLITVNGLDVTNISHDEASSLLRHSPAVMNLVIGRAAQNLCAPLTPDQLPDIILQKGPNGQLGLKLTGGIGSKWQGIYVLEIVPASPAAQEGNLHPCDKILYICGRCTMGMSLDDAVKACEAANQEIRIKAVRSCRDGQPVVPKGLYCVSCSQNIHCNWEISLRIKPLLQLCVCVYGSNLSSANCIIQIDLEKPASGGLGFALVGGNNRSALVIKAISPGGIADLDGRLHVGDILLEEVNGETISGLIHSKAVETLRKTQGKVQLTVCRNIQLGSVSSETHSDMEPLNKISLAVPGKILGNLYKVVSLYEEKPYIDKCDNKEEKKQPPKVYDCWSSDDDDDRPYSGGVPAPSTGPLPNLVPIVVSLPVYLLQSMKKLLNSIFFQFAYHFLGKVIVSEEELDSVVLISPPHDGNYTGSNLQLLIKTVQEKLESQQTVKEFMTLEYLTPWDDCLVGKAPENREKNRYRDILPYDETRIILGENQDYINASSIMMRVGEEEHFYISTQGPLPRTIGDFWQMVWESRSDVIAMMTREVERGRVKCHRYWPVTLNNPMNVNGYQLFLVNYQVLESFIISIIKVTENETGDTRLVKHLQFTTWPDHGTPKSSKQLVQFICYFRKIYQSGPAIFHCSAGIGRAGVLICIDVLLSLIQKDLSFNIVDIVREMRQQRYGMIQTKEQYEFCYKVMLEVLQSI</sequence>
<dbReference type="SMART" id="SM00194">
    <property type="entry name" value="PTPc"/>
    <property type="match status" value="1"/>
</dbReference>
<comment type="subcellular location">
    <subcellularLocation>
        <location evidence="2">Cytoplasm</location>
        <location evidence="2">Cytoskeleton</location>
    </subcellularLocation>
    <subcellularLocation>
        <location evidence="1">Nucleus</location>
    </subcellularLocation>
</comment>
<evidence type="ECO:0000256" key="5">
    <source>
        <dbReference type="ARBA" id="ARBA00023212"/>
    </source>
</evidence>
<dbReference type="InterPro" id="IPR000242">
    <property type="entry name" value="PTP_cat"/>
</dbReference>
<feature type="domain" description="Tyrosine-protein phosphatase" evidence="8">
    <location>
        <begin position="1458"/>
        <end position="1711"/>
    </location>
</feature>
<dbReference type="InterPro" id="IPR000387">
    <property type="entry name" value="Tyr_Pase_dom"/>
</dbReference>
<feature type="domain" description="PDZ" evidence="11">
    <location>
        <begin position="979"/>
        <end position="1060"/>
    </location>
</feature>
<evidence type="ECO:0000259" key="11">
    <source>
        <dbReference type="PROSITE" id="PS50106"/>
    </source>
</evidence>
<evidence type="ECO:0000313" key="12">
    <source>
        <dbReference type="Ensembl" id="ENSLACP00000019322.1"/>
    </source>
</evidence>
<dbReference type="CDD" id="cd23060">
    <property type="entry name" value="PDZ5_DrPTPN13-like"/>
    <property type="match status" value="1"/>
</dbReference>
<feature type="compositionally biased region" description="Basic and acidic residues" evidence="7">
    <location>
        <begin position="866"/>
        <end position="875"/>
    </location>
</feature>
<dbReference type="eggNOG" id="KOG0789">
    <property type="taxonomic scope" value="Eukaryota"/>
</dbReference>
<accession>H3BBQ1</accession>
<dbReference type="GO" id="GO:0005856">
    <property type="term" value="C:cytoskeleton"/>
    <property type="evidence" value="ECO:0007669"/>
    <property type="project" value="UniProtKB-SubCell"/>
</dbReference>
<dbReference type="PROSITE" id="PS50055">
    <property type="entry name" value="TYR_PHOSPHATASE_PTP"/>
    <property type="match status" value="1"/>
</dbReference>
<dbReference type="SMART" id="SM01196">
    <property type="entry name" value="FERM_C"/>
    <property type="match status" value="1"/>
</dbReference>
<feature type="domain" description="PDZ" evidence="11">
    <location>
        <begin position="317"/>
        <end position="403"/>
    </location>
</feature>
<dbReference type="PROSITE" id="PS50057">
    <property type="entry name" value="FERM_3"/>
    <property type="match status" value="1"/>
</dbReference>
<dbReference type="InterPro" id="IPR003595">
    <property type="entry name" value="Tyr_Pase_cat"/>
</dbReference>
<dbReference type="CDD" id="cd06696">
    <property type="entry name" value="PDZ4_PTPN13-like"/>
    <property type="match status" value="1"/>
</dbReference>
<feature type="domain" description="PDZ" evidence="11">
    <location>
        <begin position="577"/>
        <end position="662"/>
    </location>
</feature>
<dbReference type="PANTHER" id="PTHR46900:SF4">
    <property type="entry name" value="FERM AND PDZ DOMAIN CONTAINING 2"/>
    <property type="match status" value="1"/>
</dbReference>
<evidence type="ECO:0000313" key="13">
    <source>
        <dbReference type="Proteomes" id="UP000008672"/>
    </source>
</evidence>
<dbReference type="InterPro" id="IPR029021">
    <property type="entry name" value="Prot-tyrosine_phosphatase-like"/>
</dbReference>
<feature type="compositionally biased region" description="Acidic residues" evidence="7">
    <location>
        <begin position="924"/>
        <end position="938"/>
    </location>
</feature>
<keyword evidence="4" id="KW-0963">Cytoplasm</keyword>
<dbReference type="GO" id="GO:0005634">
    <property type="term" value="C:nucleus"/>
    <property type="evidence" value="ECO:0007669"/>
    <property type="project" value="UniProtKB-SubCell"/>
</dbReference>
<dbReference type="InterPro" id="IPR001478">
    <property type="entry name" value="PDZ"/>
</dbReference>
<evidence type="ECO:0000256" key="1">
    <source>
        <dbReference type="ARBA" id="ARBA00004123"/>
    </source>
</evidence>
<dbReference type="Ensembl" id="ENSLACT00000019456.1">
    <property type="protein sequence ID" value="ENSLACP00000019322.1"/>
    <property type="gene ID" value="ENSLACG00000016996.1"/>
</dbReference>
<dbReference type="CDD" id="cd13187">
    <property type="entry name" value="FERM_C_PTPH13"/>
    <property type="match status" value="1"/>
</dbReference>
<evidence type="ECO:0000259" key="8">
    <source>
        <dbReference type="PROSITE" id="PS50055"/>
    </source>
</evidence>
<feature type="region of interest" description="Disordered" evidence="7">
    <location>
        <begin position="1343"/>
        <end position="1373"/>
    </location>
</feature>
<evidence type="ECO:0000259" key="10">
    <source>
        <dbReference type="PROSITE" id="PS50057"/>
    </source>
</evidence>
<evidence type="ECO:0000256" key="7">
    <source>
        <dbReference type="SAM" id="MobiDB-lite"/>
    </source>
</evidence>
<proteinExistence type="inferred from homology"/>
<dbReference type="CDD" id="cd23071">
    <property type="entry name" value="PDZ1_FRMPD2-like"/>
    <property type="match status" value="1"/>
</dbReference>
<dbReference type="Pfam" id="PF00595">
    <property type="entry name" value="PDZ"/>
    <property type="match status" value="5"/>
</dbReference>
<reference evidence="12" key="3">
    <citation type="submission" date="2025-09" db="UniProtKB">
        <authorList>
            <consortium name="Ensembl"/>
        </authorList>
    </citation>
    <scope>IDENTIFICATION</scope>
</reference>
<feature type="domain" description="Tyrosine specific protein phosphatases" evidence="9">
    <location>
        <begin position="1630"/>
        <end position="1702"/>
    </location>
</feature>
<protein>
    <recommendedName>
        <fullName evidence="14">Protein tyrosine phosphatase non-receptor type 20</fullName>
    </recommendedName>
</protein>
<dbReference type="eggNOG" id="KOG3550">
    <property type="taxonomic scope" value="Eukaryota"/>
</dbReference>
<dbReference type="Gene3D" id="2.30.42.10">
    <property type="match status" value="5"/>
</dbReference>
<evidence type="ECO:0000256" key="2">
    <source>
        <dbReference type="ARBA" id="ARBA00004245"/>
    </source>
</evidence>
<dbReference type="InterPro" id="IPR018980">
    <property type="entry name" value="FERM_PH-like_C"/>
</dbReference>
<feature type="domain" description="FERM" evidence="10">
    <location>
        <begin position="1"/>
        <end position="115"/>
    </location>
</feature>
<feature type="domain" description="PDZ" evidence="11">
    <location>
        <begin position="1211"/>
        <end position="1294"/>
    </location>
</feature>
<feature type="domain" description="PDZ" evidence="11">
    <location>
        <begin position="1074"/>
        <end position="1158"/>
    </location>
</feature>
<feature type="region of interest" description="Disordered" evidence="7">
    <location>
        <begin position="664"/>
        <end position="693"/>
    </location>
</feature>
<dbReference type="FunFam" id="2.30.42.10:FF:000105">
    <property type="entry name" value="Tyrosine-protein phosphatase non-receptor type 13"/>
    <property type="match status" value="1"/>
</dbReference>
<reference evidence="12" key="2">
    <citation type="submission" date="2025-08" db="UniProtKB">
        <authorList>
            <consortium name="Ensembl"/>
        </authorList>
    </citation>
    <scope>IDENTIFICATION</scope>
</reference>
<dbReference type="SUPFAM" id="SSF52799">
    <property type="entry name" value="(Phosphotyrosine protein) phosphatases II"/>
    <property type="match status" value="1"/>
</dbReference>
<dbReference type="CDD" id="cd06792">
    <property type="entry name" value="PDZ2-PTPN13_FRMPD2-like"/>
    <property type="match status" value="1"/>
</dbReference>
<organism evidence="12 13">
    <name type="scientific">Latimeria chalumnae</name>
    <name type="common">Coelacanth</name>
    <dbReference type="NCBI Taxonomy" id="7897"/>
    <lineage>
        <taxon>Eukaryota</taxon>
        <taxon>Metazoa</taxon>
        <taxon>Chordata</taxon>
        <taxon>Craniata</taxon>
        <taxon>Vertebrata</taxon>
        <taxon>Euteleostomi</taxon>
        <taxon>Coelacanthiformes</taxon>
        <taxon>Coelacanthidae</taxon>
        <taxon>Latimeria</taxon>
    </lineage>
</organism>
<dbReference type="PROSITE" id="PS50056">
    <property type="entry name" value="TYR_PHOSPHATASE_2"/>
    <property type="match status" value="1"/>
</dbReference>
<dbReference type="PROSITE" id="PS50106">
    <property type="entry name" value="PDZ"/>
    <property type="match status" value="5"/>
</dbReference>
<dbReference type="InterPro" id="IPR011993">
    <property type="entry name" value="PH-like_dom_sf"/>
</dbReference>
<dbReference type="EMBL" id="AFYH01039701">
    <property type="status" value="NOT_ANNOTATED_CDS"/>
    <property type="molecule type" value="Genomic_DNA"/>
</dbReference>
<keyword evidence="5" id="KW-0206">Cytoskeleton</keyword>
<dbReference type="EMBL" id="AFYH01039700">
    <property type="status" value="NOT_ANNOTATED_CDS"/>
    <property type="molecule type" value="Genomic_DNA"/>
</dbReference>
<dbReference type="PRINTS" id="PR00700">
    <property type="entry name" value="PRTYPHPHTASE"/>
</dbReference>
<dbReference type="SMART" id="SM00404">
    <property type="entry name" value="PTPc_motif"/>
    <property type="match status" value="1"/>
</dbReference>
<evidence type="ECO:0000259" key="9">
    <source>
        <dbReference type="PROSITE" id="PS50056"/>
    </source>
</evidence>
<dbReference type="InterPro" id="IPR000299">
    <property type="entry name" value="FERM_domain"/>
</dbReference>
<dbReference type="EMBL" id="AFYH01039698">
    <property type="status" value="NOT_ANNOTATED_CDS"/>
    <property type="molecule type" value="Genomic_DNA"/>
</dbReference>
<dbReference type="SUPFAM" id="SSF50729">
    <property type="entry name" value="PH domain-like"/>
    <property type="match status" value="1"/>
</dbReference>
<dbReference type="EMBL" id="AFYH01039695">
    <property type="status" value="NOT_ANNOTATED_CDS"/>
    <property type="molecule type" value="Genomic_DNA"/>
</dbReference>
<dbReference type="EMBL" id="AFYH01039696">
    <property type="status" value="NOT_ANNOTATED_CDS"/>
    <property type="molecule type" value="Genomic_DNA"/>
</dbReference>
<feature type="region of interest" description="Disordered" evidence="7">
    <location>
        <begin position="848"/>
        <end position="890"/>
    </location>
</feature>
<dbReference type="InterPro" id="IPR052074">
    <property type="entry name" value="NonRcpt_TyrProt_Phosphatase"/>
</dbReference>
<comment type="similarity">
    <text evidence="3">Belongs to the protein-tyrosine phosphatase family. Non-receptor class subfamily.</text>
</comment>
<dbReference type="STRING" id="7897.ENSLACP00000019322"/>
<dbReference type="Proteomes" id="UP000008672">
    <property type="component" value="Unassembled WGS sequence"/>
</dbReference>
<dbReference type="Gene3D" id="3.90.190.10">
    <property type="entry name" value="Protein tyrosine phosphatase superfamily"/>
    <property type="match status" value="1"/>
</dbReference>
<dbReference type="eggNOG" id="KOG0792">
    <property type="taxonomic scope" value="Eukaryota"/>
</dbReference>